<keyword evidence="3" id="KW-1185">Reference proteome</keyword>
<sequence length="94" mass="10485">MHVDQELPPAAGPGNRKPSSNRMADDLTVAIRTYLFFGIPTKRQPVSLVRAVQYIRRKLPECELCDAELETLIARHAIAAGYMIHFDGGPPRPM</sequence>
<proteinExistence type="predicted"/>
<evidence type="ECO:0000313" key="2">
    <source>
        <dbReference type="EMBL" id="GAB1581798.1"/>
    </source>
</evidence>
<reference evidence="2 3" key="1">
    <citation type="submission" date="2024-10" db="EMBL/GenBank/DDBJ databases">
        <title>Isolation, draft genome sequencing and identification of Phyllobacterium sp. NSA23, isolated from leaf soil.</title>
        <authorList>
            <person name="Akita H."/>
        </authorList>
    </citation>
    <scope>NUCLEOTIDE SEQUENCE [LARGE SCALE GENOMIC DNA]</scope>
    <source>
        <strain evidence="2 3">NSA23</strain>
    </source>
</reference>
<name>A0ABQ0GYP4_9HYPH</name>
<gene>
    <name evidence="2" type="ORF">PPNSA23_17410</name>
</gene>
<comment type="caution">
    <text evidence="2">The sequence shown here is derived from an EMBL/GenBank/DDBJ whole genome shotgun (WGS) entry which is preliminary data.</text>
</comment>
<dbReference type="EMBL" id="BAAFZP010000001">
    <property type="protein sequence ID" value="GAB1581798.1"/>
    <property type="molecule type" value="Genomic_DNA"/>
</dbReference>
<organism evidence="2 3">
    <name type="scientific">Phyllobacterium phragmitis</name>
    <dbReference type="NCBI Taxonomy" id="2670329"/>
    <lineage>
        <taxon>Bacteria</taxon>
        <taxon>Pseudomonadati</taxon>
        <taxon>Pseudomonadota</taxon>
        <taxon>Alphaproteobacteria</taxon>
        <taxon>Hyphomicrobiales</taxon>
        <taxon>Phyllobacteriaceae</taxon>
        <taxon>Phyllobacterium</taxon>
    </lineage>
</organism>
<accession>A0ABQ0GYP4</accession>
<dbReference type="Proteomes" id="UP001628091">
    <property type="component" value="Unassembled WGS sequence"/>
</dbReference>
<feature type="region of interest" description="Disordered" evidence="1">
    <location>
        <begin position="1"/>
        <end position="23"/>
    </location>
</feature>
<evidence type="ECO:0000313" key="3">
    <source>
        <dbReference type="Proteomes" id="UP001628091"/>
    </source>
</evidence>
<evidence type="ECO:0000256" key="1">
    <source>
        <dbReference type="SAM" id="MobiDB-lite"/>
    </source>
</evidence>
<protein>
    <submittedName>
        <fullName evidence="2">Uncharacterized protein</fullName>
    </submittedName>
</protein>